<comment type="caution">
    <text evidence="2">The sequence shown here is derived from an EMBL/GenBank/DDBJ whole genome shotgun (WGS) entry which is preliminary data.</text>
</comment>
<protein>
    <submittedName>
        <fullName evidence="2">Uncharacterized protein</fullName>
    </submittedName>
</protein>
<dbReference type="AlphaFoldDB" id="A0A2W5T1I9"/>
<dbReference type="Pfam" id="PF09536">
    <property type="entry name" value="DUF2378"/>
    <property type="match status" value="1"/>
</dbReference>
<accession>A0A2W5T1I9</accession>
<dbReference type="EMBL" id="QFQP01000036">
    <property type="protein sequence ID" value="PZR06693.1"/>
    <property type="molecule type" value="Genomic_DNA"/>
</dbReference>
<evidence type="ECO:0000313" key="3">
    <source>
        <dbReference type="Proteomes" id="UP000249061"/>
    </source>
</evidence>
<evidence type="ECO:0000256" key="1">
    <source>
        <dbReference type="SAM" id="MobiDB-lite"/>
    </source>
</evidence>
<dbReference type="NCBIfam" id="TIGR02265">
    <property type="entry name" value="Mxa_TIGR02265"/>
    <property type="match status" value="1"/>
</dbReference>
<name>A0A2W5T1I9_9BACT</name>
<sequence length="190" mass="21016">MDFERRVSGQFVTKVFKGVVGTPLEQSLLRAGLDVTSTSADVPVEHFSRWLGLYSSELHPDVSRGEAMRRVGFDLVFKKYEGYSLSEAMATLPQRLQQHVGEFLDVSMHEVAPYRYVAHFDDVGSLHTFFLGMFEGATSSTGVPSRVVWRPEGLSGARYEVRSSPVPGQEGALSRRATPVALEAEPHVAQ</sequence>
<proteinExistence type="predicted"/>
<dbReference type="InterPro" id="IPR011751">
    <property type="entry name" value="Mxa_paralog_2265"/>
</dbReference>
<evidence type="ECO:0000313" key="2">
    <source>
        <dbReference type="EMBL" id="PZR06693.1"/>
    </source>
</evidence>
<dbReference type="Proteomes" id="UP000249061">
    <property type="component" value="Unassembled WGS sequence"/>
</dbReference>
<reference evidence="2 3" key="1">
    <citation type="submission" date="2017-08" db="EMBL/GenBank/DDBJ databases">
        <title>Infants hospitalized years apart are colonized by the same room-sourced microbial strains.</title>
        <authorList>
            <person name="Brooks B."/>
            <person name="Olm M.R."/>
            <person name="Firek B.A."/>
            <person name="Baker R."/>
            <person name="Thomas B.C."/>
            <person name="Morowitz M.J."/>
            <person name="Banfield J.F."/>
        </authorList>
    </citation>
    <scope>NUCLEOTIDE SEQUENCE [LARGE SCALE GENOMIC DNA]</scope>
    <source>
        <strain evidence="2">S2_003_000_R2_14</strain>
    </source>
</reference>
<organism evidence="2 3">
    <name type="scientific">Archangium gephyra</name>
    <dbReference type="NCBI Taxonomy" id="48"/>
    <lineage>
        <taxon>Bacteria</taxon>
        <taxon>Pseudomonadati</taxon>
        <taxon>Myxococcota</taxon>
        <taxon>Myxococcia</taxon>
        <taxon>Myxococcales</taxon>
        <taxon>Cystobacterineae</taxon>
        <taxon>Archangiaceae</taxon>
        <taxon>Archangium</taxon>
    </lineage>
</organism>
<feature type="region of interest" description="Disordered" evidence="1">
    <location>
        <begin position="162"/>
        <end position="190"/>
    </location>
</feature>
<gene>
    <name evidence="2" type="ORF">DI536_29710</name>
</gene>